<dbReference type="AlphaFoldDB" id="A0AAU6Q3D8"/>
<reference evidence="2" key="1">
    <citation type="submission" date="2024-03" db="EMBL/GenBank/DDBJ databases">
        <title>Deinococcus weizhi sp. nov., isolated from human skin.</title>
        <authorList>
            <person name="Wei Z."/>
            <person name="Tian F."/>
            <person name="Yang C."/>
            <person name="Xin L.T."/>
            <person name="Wen Z.J."/>
            <person name="Lan K.C."/>
            <person name="Yu L."/>
            <person name="Zhe W."/>
            <person name="Dan F.D."/>
            <person name="Jun W."/>
            <person name="Rui Z."/>
            <person name="Yong X.J."/>
            <person name="Ting Y."/>
            <person name="Wei X."/>
            <person name="Xu Z.G."/>
            <person name="Xin Z."/>
            <person name="Dong F.G."/>
            <person name="Ni X.M."/>
            <person name="Zheng M.G."/>
            <person name="Chun Y."/>
            <person name="Qian W.X."/>
        </authorList>
    </citation>
    <scope>NUCLEOTIDE SEQUENCE</scope>
    <source>
        <strain evidence="2">VB142</strain>
    </source>
</reference>
<dbReference type="PROSITE" id="PS51257">
    <property type="entry name" value="PROKAR_LIPOPROTEIN"/>
    <property type="match status" value="1"/>
</dbReference>
<protein>
    <recommendedName>
        <fullName evidence="3">Lipoprotein</fullName>
    </recommendedName>
</protein>
<evidence type="ECO:0000313" key="2">
    <source>
        <dbReference type="EMBL" id="WYF44861.1"/>
    </source>
</evidence>
<feature type="chain" id="PRO_5043604821" description="Lipoprotein" evidence="1">
    <location>
        <begin position="21"/>
        <end position="144"/>
    </location>
</feature>
<dbReference type="EMBL" id="CP149782">
    <property type="protein sequence ID" value="WYF44861.1"/>
    <property type="molecule type" value="Genomic_DNA"/>
</dbReference>
<proteinExistence type="predicted"/>
<accession>A0AAU6Q3D8</accession>
<dbReference type="RefSeq" id="WP_339096040.1">
    <property type="nucleotide sequence ID" value="NZ_CP149782.1"/>
</dbReference>
<evidence type="ECO:0000256" key="1">
    <source>
        <dbReference type="SAM" id="SignalP"/>
    </source>
</evidence>
<sequence>MKRLLLGLVAGLLVGCGSLGTPSTGQLLGAPTSLNLGGRSVTAQAAPTVSGDVFRVHLKVQSGGVTGATLPPLTVTDLYVVTREGVWRSAVGSRLRSCGQQCGLTTLSGPARGLQRGEGVQVVVGLRDLQGRPYLLRDGSVRVR</sequence>
<gene>
    <name evidence="2" type="ORF">WDJ50_01735</name>
</gene>
<keyword evidence="1" id="KW-0732">Signal</keyword>
<name>A0AAU6Q3D8_9DEIO</name>
<feature type="signal peptide" evidence="1">
    <location>
        <begin position="1"/>
        <end position="20"/>
    </location>
</feature>
<organism evidence="2">
    <name type="scientific">Deinococcus sp. VB142</name>
    <dbReference type="NCBI Taxonomy" id="3112952"/>
    <lineage>
        <taxon>Bacteria</taxon>
        <taxon>Thermotogati</taxon>
        <taxon>Deinococcota</taxon>
        <taxon>Deinococci</taxon>
        <taxon>Deinococcales</taxon>
        <taxon>Deinococcaceae</taxon>
        <taxon>Deinococcus</taxon>
    </lineage>
</organism>
<evidence type="ECO:0008006" key="3">
    <source>
        <dbReference type="Google" id="ProtNLM"/>
    </source>
</evidence>